<accession>A0A427YL72</accession>
<sequence>MLLRIQHLFLPLLLGTLPSALAASSVLYTDSVSYCAEAKAILIDDFGITYHRANQSVTFDFSLASVESNLNVSANIYANAYGIDLVNQTLNLCSLLSGVLCPLPQFNFSGYGTYPIPSQYTSKIPSIAFSVPNLEAYARIELIREGTNEVAACLQATLSNGLSTRQPAVEIVTGILALVALLVALAHAGAINSPSPAQYRWFDVLFLFQAAAASGLLHLNYPLVYSNFTQNFFWALGLFYSPQVEDSITSMRLKTGGHLSGTAYSDVQYINRKLSPFNVDFVTYDVNVVTESTSSFNSFLSEVTTPAANSLAKRVSIPSVVDQNATTDLDTGLPVYVNTRGIPSANAFSTIFFCFLAFIAIAIAFHFVVFAVVFVFHRAEHRHGKNSWATRLRRTWWEFCEGNALRLCLIWFFPIWIFGFYQFKIGDSKLAIFFAVLAILLTLVPLAVLFVLSFIRNRTPSSTAPTISPLYTSYRWFHSVGTLYRAYRQRYHFFWFAPVVLAMIARAGFIAFGNSSGWAQVIGNMVVEFLLFLCIVGFRPHKDRKGDWLGGFLAFARLAAWGLLVAFIPSVGVKPIIRTVIGFVIIVVFGVQTIILFIGLIWNAGYGYLWRRHTHRIEDGLEVERFVASDDDSQRPMQHVDAANFVSSSGAAASRSGASLGRGTSIIEPIGNVYEPSLTSHHHPSDSSGGYGEKPLVAAAVDPAHAYAEAADGRGLHEHGHNHEPGAGLVSETRATSPAVSLSSRPQSMASQYYTPAGGSPARPALEASQKTGGPRGSTSPHRKSIEQELGDRPYRQTLDIPSIPTHEHRAAE</sequence>
<dbReference type="STRING" id="1890683.A0A427YL72"/>
<feature type="transmembrane region" description="Helical" evidence="8">
    <location>
        <begin position="548"/>
        <end position="568"/>
    </location>
</feature>
<feature type="compositionally biased region" description="Polar residues" evidence="7">
    <location>
        <begin position="733"/>
        <end position="754"/>
    </location>
</feature>
<dbReference type="GO" id="GO:0055085">
    <property type="term" value="P:transmembrane transport"/>
    <property type="evidence" value="ECO:0007669"/>
    <property type="project" value="TreeGrafter"/>
</dbReference>
<comment type="caution">
    <text evidence="11">The sequence shown here is derived from an EMBL/GenBank/DDBJ whole genome shotgun (WGS) entry which is preliminary data.</text>
</comment>
<dbReference type="Pfam" id="PF06011">
    <property type="entry name" value="TRP"/>
    <property type="match status" value="1"/>
</dbReference>
<dbReference type="EMBL" id="RSCD01000007">
    <property type="protein sequence ID" value="RSH91862.1"/>
    <property type="molecule type" value="Genomic_DNA"/>
</dbReference>
<feature type="transmembrane region" description="Helical" evidence="8">
    <location>
        <begin position="204"/>
        <end position="224"/>
    </location>
</feature>
<protein>
    <recommendedName>
        <fullName evidence="10">ML-like domain-containing protein</fullName>
    </recommendedName>
</protein>
<feature type="compositionally biased region" description="Basic and acidic residues" evidence="7">
    <location>
        <begin position="784"/>
        <end position="795"/>
    </location>
</feature>
<comment type="similarity">
    <text evidence="2">Belongs to the transient receptor potential (TRP) ion channel family.</text>
</comment>
<comment type="subcellular location">
    <subcellularLocation>
        <location evidence="1">Membrane</location>
        <topology evidence="1">Multi-pass membrane protein</topology>
    </subcellularLocation>
</comment>
<proteinExistence type="inferred from homology"/>
<feature type="transmembrane region" description="Helical" evidence="8">
    <location>
        <begin position="396"/>
        <end position="418"/>
    </location>
</feature>
<reference evidence="11 12" key="1">
    <citation type="submission" date="2018-11" db="EMBL/GenBank/DDBJ databases">
        <title>Genome sequence of Saitozyma podzolica DSM 27192.</title>
        <authorList>
            <person name="Aliyu H."/>
            <person name="Gorte O."/>
            <person name="Ochsenreither K."/>
        </authorList>
    </citation>
    <scope>NUCLEOTIDE SEQUENCE [LARGE SCALE GENOMIC DNA]</scope>
    <source>
        <strain evidence="11 12">DSM 27192</strain>
    </source>
</reference>
<dbReference type="InterPro" id="IPR040241">
    <property type="entry name" value="TRP_Flc/Pkd2-like"/>
</dbReference>
<feature type="region of interest" description="Disordered" evidence="7">
    <location>
        <begin position="675"/>
        <end position="694"/>
    </location>
</feature>
<feature type="signal peptide" evidence="9">
    <location>
        <begin position="1"/>
        <end position="22"/>
    </location>
</feature>
<dbReference type="InterPro" id="IPR010308">
    <property type="entry name" value="TRP_C"/>
</dbReference>
<keyword evidence="6 8" id="KW-0472">Membrane</keyword>
<feature type="compositionally biased region" description="Basic and acidic residues" evidence="7">
    <location>
        <begin position="715"/>
        <end position="724"/>
    </location>
</feature>
<feature type="domain" description="ML-like" evidence="10">
    <location>
        <begin position="25"/>
        <end position="165"/>
    </location>
</feature>
<evidence type="ECO:0000256" key="8">
    <source>
        <dbReference type="SAM" id="Phobius"/>
    </source>
</evidence>
<evidence type="ECO:0000256" key="3">
    <source>
        <dbReference type="ARBA" id="ARBA00022692"/>
    </source>
</evidence>
<dbReference type="OrthoDB" id="2115177at2759"/>
<dbReference type="PANTHER" id="PTHR31145">
    <property type="entry name" value="INTEGRAL MEMBRANE PROTEIN (AFU_ORTHOLOGUE AFUA_7G01610)"/>
    <property type="match status" value="1"/>
</dbReference>
<feature type="transmembrane region" description="Helical" evidence="8">
    <location>
        <begin position="580"/>
        <end position="602"/>
    </location>
</feature>
<gene>
    <name evidence="11" type="ORF">EHS25_009232</name>
</gene>
<evidence type="ECO:0000256" key="9">
    <source>
        <dbReference type="SAM" id="SignalP"/>
    </source>
</evidence>
<evidence type="ECO:0000256" key="1">
    <source>
        <dbReference type="ARBA" id="ARBA00004141"/>
    </source>
</evidence>
<feature type="region of interest" description="Disordered" evidence="7">
    <location>
        <begin position="715"/>
        <end position="813"/>
    </location>
</feature>
<feature type="transmembrane region" description="Helical" evidence="8">
    <location>
        <begin position="430"/>
        <end position="455"/>
    </location>
</feature>
<evidence type="ECO:0000313" key="12">
    <source>
        <dbReference type="Proteomes" id="UP000279259"/>
    </source>
</evidence>
<feature type="transmembrane region" description="Helical" evidence="8">
    <location>
        <begin position="350"/>
        <end position="376"/>
    </location>
</feature>
<evidence type="ECO:0000256" key="2">
    <source>
        <dbReference type="ARBA" id="ARBA00010642"/>
    </source>
</evidence>
<dbReference type="InterPro" id="IPR032800">
    <property type="entry name" value="TRP_N"/>
</dbReference>
<name>A0A427YL72_9TREE</name>
<dbReference type="GO" id="GO:0016020">
    <property type="term" value="C:membrane"/>
    <property type="evidence" value="ECO:0007669"/>
    <property type="project" value="UniProtKB-SubCell"/>
</dbReference>
<dbReference type="GO" id="GO:0009272">
    <property type="term" value="P:fungal-type cell wall biogenesis"/>
    <property type="evidence" value="ECO:0007669"/>
    <property type="project" value="TreeGrafter"/>
</dbReference>
<feature type="transmembrane region" description="Helical" evidence="8">
    <location>
        <begin position="171"/>
        <end position="192"/>
    </location>
</feature>
<keyword evidence="12" id="KW-1185">Reference proteome</keyword>
<evidence type="ECO:0000256" key="4">
    <source>
        <dbReference type="ARBA" id="ARBA00022729"/>
    </source>
</evidence>
<keyword evidence="4 9" id="KW-0732">Signal</keyword>
<dbReference type="PANTHER" id="PTHR31145:SF2">
    <property type="entry name" value="FLAVIN CARRIER PROTEIN 2"/>
    <property type="match status" value="1"/>
</dbReference>
<feature type="compositionally biased region" description="Polar residues" evidence="7">
    <location>
        <begin position="769"/>
        <end position="780"/>
    </location>
</feature>
<dbReference type="SMART" id="SM01320">
    <property type="entry name" value="TRP_N"/>
    <property type="match status" value="1"/>
</dbReference>
<evidence type="ECO:0000259" key="10">
    <source>
        <dbReference type="SMART" id="SM01320"/>
    </source>
</evidence>
<dbReference type="AlphaFoldDB" id="A0A427YL72"/>
<evidence type="ECO:0000256" key="7">
    <source>
        <dbReference type="SAM" id="MobiDB-lite"/>
    </source>
</evidence>
<dbReference type="Proteomes" id="UP000279259">
    <property type="component" value="Unassembled WGS sequence"/>
</dbReference>
<feature type="chain" id="PRO_5019272526" description="ML-like domain-containing protein" evidence="9">
    <location>
        <begin position="23"/>
        <end position="813"/>
    </location>
</feature>
<keyword evidence="3 8" id="KW-0812">Transmembrane</keyword>
<feature type="transmembrane region" description="Helical" evidence="8">
    <location>
        <begin position="518"/>
        <end position="536"/>
    </location>
</feature>
<evidence type="ECO:0000256" key="6">
    <source>
        <dbReference type="ARBA" id="ARBA00023136"/>
    </source>
</evidence>
<evidence type="ECO:0000313" key="11">
    <source>
        <dbReference type="EMBL" id="RSH91862.1"/>
    </source>
</evidence>
<organism evidence="11 12">
    <name type="scientific">Saitozyma podzolica</name>
    <dbReference type="NCBI Taxonomy" id="1890683"/>
    <lineage>
        <taxon>Eukaryota</taxon>
        <taxon>Fungi</taxon>
        <taxon>Dikarya</taxon>
        <taxon>Basidiomycota</taxon>
        <taxon>Agaricomycotina</taxon>
        <taxon>Tremellomycetes</taxon>
        <taxon>Tremellales</taxon>
        <taxon>Trimorphomycetaceae</taxon>
        <taxon>Saitozyma</taxon>
    </lineage>
</organism>
<keyword evidence="5 8" id="KW-1133">Transmembrane helix</keyword>
<feature type="transmembrane region" description="Helical" evidence="8">
    <location>
        <begin position="493"/>
        <end position="512"/>
    </location>
</feature>
<dbReference type="Pfam" id="PF14558">
    <property type="entry name" value="TRP_N"/>
    <property type="match status" value="1"/>
</dbReference>
<evidence type="ECO:0000256" key="5">
    <source>
        <dbReference type="ARBA" id="ARBA00022989"/>
    </source>
</evidence>